<evidence type="ECO:0000256" key="1">
    <source>
        <dbReference type="SAM" id="Phobius"/>
    </source>
</evidence>
<protein>
    <recommendedName>
        <fullName evidence="4">Prepilin-type N-terminal cleavage/methylation domain-containing protein</fullName>
    </recommendedName>
</protein>
<dbReference type="AlphaFoldDB" id="A0A1G1X563"/>
<dbReference type="Pfam" id="PF07963">
    <property type="entry name" value="N_methyl"/>
    <property type="match status" value="1"/>
</dbReference>
<keyword evidence="1" id="KW-1133">Transmembrane helix</keyword>
<dbReference type="Proteomes" id="UP000177528">
    <property type="component" value="Unassembled WGS sequence"/>
</dbReference>
<dbReference type="InterPro" id="IPR012902">
    <property type="entry name" value="N_methyl_site"/>
</dbReference>
<dbReference type="InterPro" id="IPR045584">
    <property type="entry name" value="Pilin-like"/>
</dbReference>
<name>A0A1G1X563_9BACT</name>
<feature type="transmembrane region" description="Helical" evidence="1">
    <location>
        <begin position="42"/>
        <end position="67"/>
    </location>
</feature>
<sequence length="210" mass="23092">MKTKSKINVAYFSPLDKGEREGVVTLRPTPPRLPSYEGRKSAAFTLIELLIAMGIFAVFITIITGVFTNFIQVQRHAIAQGQLISDMRSAMEAFIKEARTGYGSTYAAEGDAVVFVNQNNDCITFRVIDGQFKRADAGEQDVCSAEDSDSNRFSPITSKATEIIGLEFSIPVDRVITIKLTATSKKDGIPPISIQNSITSRQMEPYAQNQ</sequence>
<dbReference type="SUPFAM" id="SSF54523">
    <property type="entry name" value="Pili subunits"/>
    <property type="match status" value="1"/>
</dbReference>
<keyword evidence="1" id="KW-0472">Membrane</keyword>
<proteinExistence type="predicted"/>
<comment type="caution">
    <text evidence="2">The sequence shown here is derived from an EMBL/GenBank/DDBJ whole genome shotgun (WGS) entry which is preliminary data.</text>
</comment>
<evidence type="ECO:0000313" key="3">
    <source>
        <dbReference type="Proteomes" id="UP000177528"/>
    </source>
</evidence>
<organism evidence="2 3">
    <name type="scientific">Candidatus Andersenbacteria bacterium RIFCSPHIGHO2_12_FULL_45_11</name>
    <dbReference type="NCBI Taxonomy" id="1797281"/>
    <lineage>
        <taxon>Bacteria</taxon>
        <taxon>Candidatus Anderseniibacteriota</taxon>
    </lineage>
</organism>
<dbReference type="EMBL" id="MHHR01000011">
    <property type="protein sequence ID" value="OGY34710.1"/>
    <property type="molecule type" value="Genomic_DNA"/>
</dbReference>
<accession>A0A1G1X563</accession>
<evidence type="ECO:0000313" key="2">
    <source>
        <dbReference type="EMBL" id="OGY34710.1"/>
    </source>
</evidence>
<gene>
    <name evidence="2" type="ORF">A3D99_05245</name>
</gene>
<dbReference type="NCBIfam" id="TIGR02532">
    <property type="entry name" value="IV_pilin_GFxxxE"/>
    <property type="match status" value="1"/>
</dbReference>
<evidence type="ECO:0008006" key="4">
    <source>
        <dbReference type="Google" id="ProtNLM"/>
    </source>
</evidence>
<keyword evidence="1" id="KW-0812">Transmembrane</keyword>
<reference evidence="2 3" key="1">
    <citation type="journal article" date="2016" name="Nat. Commun.">
        <title>Thousands of microbial genomes shed light on interconnected biogeochemical processes in an aquifer system.</title>
        <authorList>
            <person name="Anantharaman K."/>
            <person name="Brown C.T."/>
            <person name="Hug L.A."/>
            <person name="Sharon I."/>
            <person name="Castelle C.J."/>
            <person name="Probst A.J."/>
            <person name="Thomas B.C."/>
            <person name="Singh A."/>
            <person name="Wilkins M.J."/>
            <person name="Karaoz U."/>
            <person name="Brodie E.L."/>
            <person name="Williams K.H."/>
            <person name="Hubbard S.S."/>
            <person name="Banfield J.F."/>
        </authorList>
    </citation>
    <scope>NUCLEOTIDE SEQUENCE [LARGE SCALE GENOMIC DNA]</scope>
</reference>
<dbReference type="Gene3D" id="3.30.700.10">
    <property type="entry name" value="Glycoprotein, Type 4 Pilin"/>
    <property type="match status" value="1"/>
</dbReference>